<accession>A0ABT9IZJ9</accession>
<comment type="cofactor">
    <cofactor evidence="1">
        <name>Zn(2+)</name>
        <dbReference type="ChEBI" id="CHEBI:29105"/>
    </cofactor>
</comment>
<proteinExistence type="inferred from homology"/>
<dbReference type="Pfam" id="PF02633">
    <property type="entry name" value="Creatininase"/>
    <property type="match status" value="1"/>
</dbReference>
<evidence type="ECO:0000256" key="5">
    <source>
        <dbReference type="ARBA" id="ARBA00024029"/>
    </source>
</evidence>
<evidence type="ECO:0000256" key="1">
    <source>
        <dbReference type="ARBA" id="ARBA00001947"/>
    </source>
</evidence>
<dbReference type="SUPFAM" id="SSF102215">
    <property type="entry name" value="Creatininase"/>
    <property type="match status" value="1"/>
</dbReference>
<gene>
    <name evidence="6" type="ORF">Q5Y73_11800</name>
</gene>
<dbReference type="InterPro" id="IPR003785">
    <property type="entry name" value="Creatininase/forma_Hydrolase"/>
</dbReference>
<keyword evidence="2" id="KW-0479">Metal-binding</keyword>
<evidence type="ECO:0000256" key="3">
    <source>
        <dbReference type="ARBA" id="ARBA00022801"/>
    </source>
</evidence>
<protein>
    <submittedName>
        <fullName evidence="6">Creatininase family protein</fullName>
    </submittedName>
</protein>
<comment type="caution">
    <text evidence="6">The sequence shown here is derived from an EMBL/GenBank/DDBJ whole genome shotgun (WGS) entry which is preliminary data.</text>
</comment>
<sequence>MKVLWSELFPLEFKNRLEENPVVYFPLGLCEPHGQISAFGLDMFKAEEICKQVAEKNGGVLAPSQSYHIHESGPSAKWLEEQIGEMNPHMTSVSPSAFFYFFLYQLRAFYNAGFKKIVILSGHAGAHKKDLKKVSGLFSDYFDIPIWYGTDAELVEEQGMTGDHAGKYEISMLMYIRPELVDLSTIKQEIYKDNGKRFALDTSALEASAAYGKQIVESCVSSLLFIVQDMKNMKVVPSVEMLSYQDIERLWNYILQRNVKWACLQPRGDQLKVSDKSRWKHAEYTELK</sequence>
<dbReference type="Proteomes" id="UP001231941">
    <property type="component" value="Unassembled WGS sequence"/>
</dbReference>
<dbReference type="RefSeq" id="WP_305992098.1">
    <property type="nucleotide sequence ID" value="NZ_JAVAMP010000004.1"/>
</dbReference>
<name>A0ABT9IZJ9_9BACL</name>
<keyword evidence="7" id="KW-1185">Reference proteome</keyword>
<evidence type="ECO:0000256" key="2">
    <source>
        <dbReference type="ARBA" id="ARBA00022723"/>
    </source>
</evidence>
<keyword evidence="3" id="KW-0378">Hydrolase</keyword>
<evidence type="ECO:0000256" key="4">
    <source>
        <dbReference type="ARBA" id="ARBA00022833"/>
    </source>
</evidence>
<evidence type="ECO:0000313" key="6">
    <source>
        <dbReference type="EMBL" id="MDP5274794.1"/>
    </source>
</evidence>
<reference evidence="6 7" key="1">
    <citation type="submission" date="2023-08" db="EMBL/GenBank/DDBJ databases">
        <authorList>
            <person name="Park J.-S."/>
        </authorList>
    </citation>
    <scope>NUCLEOTIDE SEQUENCE [LARGE SCALE GENOMIC DNA]</scope>
    <source>
        <strain evidence="6 7">2205SS18-9</strain>
    </source>
</reference>
<dbReference type="PANTHER" id="PTHR35005:SF1">
    <property type="entry name" value="2-AMINO-5-FORMYLAMINO-6-RIBOSYLAMINOPYRIMIDIN-4(3H)-ONE 5'-MONOPHOSPHATE DEFORMYLASE"/>
    <property type="match status" value="1"/>
</dbReference>
<dbReference type="Gene3D" id="3.40.50.10310">
    <property type="entry name" value="Creatininase"/>
    <property type="match status" value="1"/>
</dbReference>
<dbReference type="EMBL" id="JAVAMP010000004">
    <property type="protein sequence ID" value="MDP5274794.1"/>
    <property type="molecule type" value="Genomic_DNA"/>
</dbReference>
<evidence type="ECO:0000313" key="7">
    <source>
        <dbReference type="Proteomes" id="UP001231941"/>
    </source>
</evidence>
<organism evidence="6 7">
    <name type="scientific">Chengkuizengella axinellae</name>
    <dbReference type="NCBI Taxonomy" id="3064388"/>
    <lineage>
        <taxon>Bacteria</taxon>
        <taxon>Bacillati</taxon>
        <taxon>Bacillota</taxon>
        <taxon>Bacilli</taxon>
        <taxon>Bacillales</taxon>
        <taxon>Paenibacillaceae</taxon>
        <taxon>Chengkuizengella</taxon>
    </lineage>
</organism>
<dbReference type="InterPro" id="IPR024087">
    <property type="entry name" value="Creatininase-like_sf"/>
</dbReference>
<keyword evidence="4" id="KW-0862">Zinc</keyword>
<dbReference type="PANTHER" id="PTHR35005">
    <property type="entry name" value="3-DEHYDRO-SCYLLO-INOSOSE HYDROLASE"/>
    <property type="match status" value="1"/>
</dbReference>
<comment type="similarity">
    <text evidence="5">Belongs to the creatininase superfamily.</text>
</comment>